<evidence type="ECO:0000313" key="4">
    <source>
        <dbReference type="Proteomes" id="UP000092482"/>
    </source>
</evidence>
<feature type="region of interest" description="Disordered" evidence="1">
    <location>
        <begin position="177"/>
        <end position="198"/>
    </location>
</feature>
<dbReference type="Proteomes" id="UP000092482">
    <property type="component" value="Chromosome"/>
</dbReference>
<dbReference type="RefSeq" id="WP_066639309.1">
    <property type="nucleotide sequence ID" value="NZ_CP014989.1"/>
</dbReference>
<dbReference type="OrthoDB" id="4869364at2"/>
<evidence type="ECO:0000313" key="3">
    <source>
        <dbReference type="EMBL" id="ANS79285.1"/>
    </source>
</evidence>
<keyword evidence="4" id="KW-1185">Reference proteome</keyword>
<dbReference type="STRING" id="1758689.SGUI_1889"/>
<reference evidence="3 4" key="1">
    <citation type="submission" date="2016-03" db="EMBL/GenBank/DDBJ databases">
        <title>Shallow-sea hydrothermal system.</title>
        <authorList>
            <person name="Tang K."/>
        </authorList>
    </citation>
    <scope>NUCLEOTIDE SEQUENCE [LARGE SCALE GENOMIC DNA]</scope>
    <source>
        <strain evidence="3 4">JLT9</strain>
    </source>
</reference>
<proteinExistence type="predicted"/>
<name>A0A1B1ND41_9MICO</name>
<evidence type="ECO:0000256" key="2">
    <source>
        <dbReference type="SAM" id="Phobius"/>
    </source>
</evidence>
<dbReference type="KEGG" id="serj:SGUI_1889"/>
<keyword evidence="2" id="KW-0472">Membrane</keyword>
<keyword evidence="2" id="KW-1133">Transmembrane helix</keyword>
<dbReference type="AlphaFoldDB" id="A0A1B1ND41"/>
<organism evidence="3 4">
    <name type="scientific">Serinicoccus hydrothermalis</name>
    <dbReference type="NCBI Taxonomy" id="1758689"/>
    <lineage>
        <taxon>Bacteria</taxon>
        <taxon>Bacillati</taxon>
        <taxon>Actinomycetota</taxon>
        <taxon>Actinomycetes</taxon>
        <taxon>Micrococcales</taxon>
        <taxon>Ornithinimicrobiaceae</taxon>
        <taxon>Serinicoccus</taxon>
    </lineage>
</organism>
<evidence type="ECO:0000256" key="1">
    <source>
        <dbReference type="SAM" id="MobiDB-lite"/>
    </source>
</evidence>
<accession>A0A1B1ND41</accession>
<dbReference type="EMBL" id="CP014989">
    <property type="protein sequence ID" value="ANS79285.1"/>
    <property type="molecule type" value="Genomic_DNA"/>
</dbReference>
<sequence>MGRHRSARHGERPASTHALLLTGIPWVTLVLVLTLVLGGWQLLRPQTYAAQATVTATEERAADRTSVRLTEPGLAREVEAAVELGDDLRGSVDLSVRHEQADLRVHVLAQAPDPRLAVLAADTAAALTVADSPDELELVEAAEVPTEPVDRGGPGWLVLAALGLVVALWAEGVHRTWSRGGDSDSGADTGAGQPARVS</sequence>
<protein>
    <recommendedName>
        <fullName evidence="5">Capsular polysaccharide biosynthesis protein</fullName>
    </recommendedName>
</protein>
<feature type="transmembrane region" description="Helical" evidence="2">
    <location>
        <begin position="20"/>
        <end position="43"/>
    </location>
</feature>
<gene>
    <name evidence="3" type="ORF">SGUI_1889</name>
</gene>
<evidence type="ECO:0008006" key="5">
    <source>
        <dbReference type="Google" id="ProtNLM"/>
    </source>
</evidence>
<keyword evidence="2" id="KW-0812">Transmembrane</keyword>